<dbReference type="Pfam" id="PF03572">
    <property type="entry name" value="Peptidase_S41"/>
    <property type="match status" value="1"/>
</dbReference>
<evidence type="ECO:0000313" key="8">
    <source>
        <dbReference type="Proteomes" id="UP000305848"/>
    </source>
</evidence>
<dbReference type="OrthoDB" id="9812068at2"/>
<dbReference type="Pfam" id="PF11818">
    <property type="entry name" value="DUF3340"/>
    <property type="match status" value="1"/>
</dbReference>
<dbReference type="SUPFAM" id="SSF52096">
    <property type="entry name" value="ClpP/crotonase"/>
    <property type="match status" value="1"/>
</dbReference>
<evidence type="ECO:0000256" key="1">
    <source>
        <dbReference type="ARBA" id="ARBA00009179"/>
    </source>
</evidence>
<proteinExistence type="inferred from homology"/>
<dbReference type="CDD" id="cd06782">
    <property type="entry name" value="cpPDZ_CPP-like"/>
    <property type="match status" value="1"/>
</dbReference>
<dbReference type="AlphaFoldDB" id="A0A4U3L3P2"/>
<keyword evidence="3 5" id="KW-0378">Hydrolase</keyword>
<comment type="caution">
    <text evidence="7">The sequence shown here is derived from an EMBL/GenBank/DDBJ whole genome shotgun (WGS) entry which is preliminary data.</text>
</comment>
<evidence type="ECO:0000256" key="3">
    <source>
        <dbReference type="ARBA" id="ARBA00022801"/>
    </source>
</evidence>
<accession>A0A4U3L3P2</accession>
<gene>
    <name evidence="7" type="ORF">FC093_06775</name>
</gene>
<dbReference type="InterPro" id="IPR040573">
    <property type="entry name" value="TSP_N"/>
</dbReference>
<dbReference type="InterPro" id="IPR001478">
    <property type="entry name" value="PDZ"/>
</dbReference>
<evidence type="ECO:0000256" key="2">
    <source>
        <dbReference type="ARBA" id="ARBA00022670"/>
    </source>
</evidence>
<dbReference type="InterPro" id="IPR004447">
    <property type="entry name" value="Peptidase_S41A"/>
</dbReference>
<dbReference type="InterPro" id="IPR029045">
    <property type="entry name" value="ClpP/crotonase-like_dom_sf"/>
</dbReference>
<dbReference type="InterPro" id="IPR005151">
    <property type="entry name" value="Tail-specific_protease"/>
</dbReference>
<evidence type="ECO:0000256" key="4">
    <source>
        <dbReference type="ARBA" id="ARBA00022825"/>
    </source>
</evidence>
<evidence type="ECO:0000259" key="6">
    <source>
        <dbReference type="PROSITE" id="PS50106"/>
    </source>
</evidence>
<dbReference type="GO" id="GO:0008236">
    <property type="term" value="F:serine-type peptidase activity"/>
    <property type="evidence" value="ECO:0007669"/>
    <property type="project" value="UniProtKB-KW"/>
</dbReference>
<dbReference type="GO" id="GO:0007165">
    <property type="term" value="P:signal transduction"/>
    <property type="evidence" value="ECO:0007669"/>
    <property type="project" value="TreeGrafter"/>
</dbReference>
<evidence type="ECO:0000313" key="7">
    <source>
        <dbReference type="EMBL" id="TKK69781.1"/>
    </source>
</evidence>
<dbReference type="SUPFAM" id="SSF50156">
    <property type="entry name" value="PDZ domain-like"/>
    <property type="match status" value="1"/>
</dbReference>
<reference evidence="7 8" key="1">
    <citation type="submission" date="2019-05" db="EMBL/GenBank/DDBJ databases">
        <title>Panacibacter sp. strain 17mud1-8 Genome sequencing and assembly.</title>
        <authorList>
            <person name="Chhetri G."/>
        </authorList>
    </citation>
    <scope>NUCLEOTIDE SEQUENCE [LARGE SCALE GENOMIC DNA]</scope>
    <source>
        <strain evidence="7 8">17mud1-8</strain>
    </source>
</reference>
<organism evidence="7 8">
    <name type="scientific">Ilyomonas limi</name>
    <dbReference type="NCBI Taxonomy" id="2575867"/>
    <lineage>
        <taxon>Bacteria</taxon>
        <taxon>Pseudomonadati</taxon>
        <taxon>Bacteroidota</taxon>
        <taxon>Chitinophagia</taxon>
        <taxon>Chitinophagales</taxon>
        <taxon>Chitinophagaceae</taxon>
        <taxon>Ilyomonas</taxon>
    </lineage>
</organism>
<dbReference type="Proteomes" id="UP000305848">
    <property type="component" value="Unassembled WGS sequence"/>
</dbReference>
<dbReference type="PROSITE" id="PS50106">
    <property type="entry name" value="PDZ"/>
    <property type="match status" value="1"/>
</dbReference>
<dbReference type="GO" id="GO:0004175">
    <property type="term" value="F:endopeptidase activity"/>
    <property type="evidence" value="ECO:0007669"/>
    <property type="project" value="TreeGrafter"/>
</dbReference>
<dbReference type="CDD" id="cd07560">
    <property type="entry name" value="Peptidase_S41_CPP"/>
    <property type="match status" value="1"/>
</dbReference>
<dbReference type="EMBL" id="SZQL01000004">
    <property type="protein sequence ID" value="TKK69781.1"/>
    <property type="molecule type" value="Genomic_DNA"/>
</dbReference>
<comment type="similarity">
    <text evidence="1 5">Belongs to the peptidase S41A family.</text>
</comment>
<dbReference type="GO" id="GO:0030288">
    <property type="term" value="C:outer membrane-bounded periplasmic space"/>
    <property type="evidence" value="ECO:0007669"/>
    <property type="project" value="TreeGrafter"/>
</dbReference>
<evidence type="ECO:0000256" key="5">
    <source>
        <dbReference type="RuleBase" id="RU004404"/>
    </source>
</evidence>
<name>A0A4U3L3P2_9BACT</name>
<dbReference type="Pfam" id="PF00595">
    <property type="entry name" value="PDZ"/>
    <property type="match status" value="1"/>
</dbReference>
<keyword evidence="8" id="KW-1185">Reference proteome</keyword>
<dbReference type="PANTHER" id="PTHR32060:SF22">
    <property type="entry name" value="CARBOXYL-TERMINAL-PROCESSING PEPTIDASE 3, CHLOROPLASTIC"/>
    <property type="match status" value="1"/>
</dbReference>
<dbReference type="NCBIfam" id="TIGR00225">
    <property type="entry name" value="prc"/>
    <property type="match status" value="1"/>
</dbReference>
<dbReference type="InterPro" id="IPR020992">
    <property type="entry name" value="Tail_Prtase_C"/>
</dbReference>
<feature type="domain" description="PDZ" evidence="6">
    <location>
        <begin position="251"/>
        <end position="327"/>
    </location>
</feature>
<sequence>MMSKKVLPIVIIVLLGGILWAFRSSGKTPGDDEKTKQQQLLVTIGVILEKRHYDPKKIDDSFSKEIFKQYLNALDQDKDLFLQTDIASLRKYETTIDDEIHGDIALEFYPVATALYQQRLKESPAIYKEILSKPFDFTVNEKVQMDADKNDYPADIAARKDVWRKRLKYYTLDRYVDLQTQRDKAGAKDSLRGKTDVQLEKEARETVLKIMDRIYERQQKTFNEEEQFSDFINIITNTMDPHTNYYPPVAKRTFDEEMGGRFYGIGALLKEEDGQIKIASVVTGSPAWKTGKVQANDVIVKVAQGSNPPVDITGYGTTDAVKLIRGSKSTEVRLTLKKPDGTQVVVPIIRDEITLDETFARSAIINSGSKKIGYIFLPEFYLDVTRPDGAQCSQDVAKEVRKLQAENVDGIVIDLRGNPGGSLPEVVKMAGLFIKSGPIVQAKDKDGKPIIWSDDDESILYNGPLAVMVNEGSASASEIFAAAMQDYKRAIIVGSSSTYGKGTVQKPVPVMLGNSMNMFTNAADGSSAALVLTFEKFYRITGGSTQQKGVTPDIIIPDAYEYFKFREKDNPSALPWDQIQKTDYTPWKPEADFNQVEAEAKQQINSDSAFMGIRRNTAWLGENTDKEYALNIDKYKAQMETLKRVSRANDSLAKLSQPLDIKPAASDVDRYFNNPDTIKGERNKQWLQALQKDRYVDETVDILKDMITSANSNVAKN</sequence>
<dbReference type="RefSeq" id="WP_137261002.1">
    <property type="nucleotide sequence ID" value="NZ_SZQL01000004.1"/>
</dbReference>
<dbReference type="Gene3D" id="2.30.42.10">
    <property type="match status" value="1"/>
</dbReference>
<dbReference type="Gene3D" id="3.90.226.10">
    <property type="entry name" value="2-enoyl-CoA Hydratase, Chain A, domain 1"/>
    <property type="match status" value="1"/>
</dbReference>
<dbReference type="InterPro" id="IPR036034">
    <property type="entry name" value="PDZ_sf"/>
</dbReference>
<keyword evidence="2 5" id="KW-0645">Protease</keyword>
<keyword evidence="4 5" id="KW-0720">Serine protease</keyword>
<dbReference type="SMART" id="SM00245">
    <property type="entry name" value="TSPc"/>
    <property type="match status" value="1"/>
</dbReference>
<dbReference type="SMART" id="SM00228">
    <property type="entry name" value="PDZ"/>
    <property type="match status" value="1"/>
</dbReference>
<protein>
    <submittedName>
        <fullName evidence="7">Tail-specific protease</fullName>
    </submittedName>
</protein>
<dbReference type="PANTHER" id="PTHR32060">
    <property type="entry name" value="TAIL-SPECIFIC PROTEASE"/>
    <property type="match status" value="1"/>
</dbReference>
<dbReference type="GO" id="GO:0006508">
    <property type="term" value="P:proteolysis"/>
    <property type="evidence" value="ECO:0007669"/>
    <property type="project" value="UniProtKB-KW"/>
</dbReference>
<dbReference type="Pfam" id="PF17804">
    <property type="entry name" value="TSP_NTD"/>
    <property type="match status" value="1"/>
</dbReference>